<feature type="compositionally biased region" description="Basic residues" evidence="1">
    <location>
        <begin position="106"/>
        <end position="126"/>
    </location>
</feature>
<gene>
    <name evidence="2" type="ORF">LCGC14_1510030</name>
</gene>
<protein>
    <recommendedName>
        <fullName evidence="3">DUF1376 domain-containing protein</fullName>
    </recommendedName>
</protein>
<comment type="caution">
    <text evidence="2">The sequence shown here is derived from an EMBL/GenBank/DDBJ whole genome shotgun (WGS) entry which is preliminary data.</text>
</comment>
<feature type="region of interest" description="Disordered" evidence="1">
    <location>
        <begin position="102"/>
        <end position="169"/>
    </location>
</feature>
<proteinExistence type="predicted"/>
<evidence type="ECO:0008006" key="3">
    <source>
        <dbReference type="Google" id="ProtNLM"/>
    </source>
</evidence>
<evidence type="ECO:0000256" key="1">
    <source>
        <dbReference type="SAM" id="MobiDB-lite"/>
    </source>
</evidence>
<sequence>MAKDPAFPWYASDWLGSNLRAMLTLEQQGAYINLLCRQWTDPTCSLPDDDEALACLSELGLGWLKGACHLLRKGFPKHPELEGRIANPRLLEVRVERDDFLAKSSKGGKKSGKVRAAKARQKRTSARTKGGSSNLGSKREANVKSSLPSPSPSSSSKKPPKSPTGDSLDSVASPYSQAFVAWWELYPRKVGKLKAAKAYEAAVKLIKAERLCETSDAYKRLLDAVYAFANSDKGRGDRQFIPHPIKWLNEGRYDDDPEAWKENRSGKKTTDPGSVYIPGATGPGIGDI</sequence>
<dbReference type="EMBL" id="LAZR01011070">
    <property type="protein sequence ID" value="KKM63584.1"/>
    <property type="molecule type" value="Genomic_DNA"/>
</dbReference>
<feature type="region of interest" description="Disordered" evidence="1">
    <location>
        <begin position="257"/>
        <end position="288"/>
    </location>
</feature>
<dbReference type="AlphaFoldDB" id="A0A0F9J1Q7"/>
<evidence type="ECO:0000313" key="2">
    <source>
        <dbReference type="EMBL" id="KKM63584.1"/>
    </source>
</evidence>
<feature type="compositionally biased region" description="Low complexity" evidence="1">
    <location>
        <begin position="144"/>
        <end position="157"/>
    </location>
</feature>
<organism evidence="2">
    <name type="scientific">marine sediment metagenome</name>
    <dbReference type="NCBI Taxonomy" id="412755"/>
    <lineage>
        <taxon>unclassified sequences</taxon>
        <taxon>metagenomes</taxon>
        <taxon>ecological metagenomes</taxon>
    </lineage>
</organism>
<name>A0A0F9J1Q7_9ZZZZ</name>
<feature type="compositionally biased region" description="Basic and acidic residues" evidence="1">
    <location>
        <begin position="257"/>
        <end position="270"/>
    </location>
</feature>
<reference evidence="2" key="1">
    <citation type="journal article" date="2015" name="Nature">
        <title>Complex archaea that bridge the gap between prokaryotes and eukaryotes.</title>
        <authorList>
            <person name="Spang A."/>
            <person name="Saw J.H."/>
            <person name="Jorgensen S.L."/>
            <person name="Zaremba-Niedzwiedzka K."/>
            <person name="Martijn J."/>
            <person name="Lind A.E."/>
            <person name="van Eijk R."/>
            <person name="Schleper C."/>
            <person name="Guy L."/>
            <person name="Ettema T.J."/>
        </authorList>
    </citation>
    <scope>NUCLEOTIDE SEQUENCE</scope>
</reference>
<accession>A0A0F9J1Q7</accession>